<sequence length="387" mass="41942">MTDQTETMIAPASLAPLFQPITINGCVIPNRIVMAPMTRMFAVDGVLAESAVDYYRRRAAGGVGLILTEGIAISQIAAHTKNVPEIATPEQQAPWRRVTDAVHEAGGRIMAQLWHTGLGRIRDMAADPDQPSIGAMDYYLDPASPLVEIGGNHPQGRAMTEAEILAVIEEYAAAAANAQAAGFDGVQLHGAHGYLIDQFLWHETNRRTDGWGGGIAARTRFAVEIIRAIRARTGPDFPIGFRFSQWKLPTLYDVKSWANPEELEQALLPLVDAGVDFLDASTRRYWAVEFEDSPLTLAGWARKITGLPTMAVGSVGLDGALDPTNAGRTDAPQRNLGQAIAMMERGEIDMLGVGRAVIANPDWANKVRQGRDMELQAFDAAILAQHV</sequence>
<dbReference type="InterPro" id="IPR001155">
    <property type="entry name" value="OxRdtase_FMN_N"/>
</dbReference>
<dbReference type="Proteomes" id="UP000316624">
    <property type="component" value="Unassembled WGS sequence"/>
</dbReference>
<accession>A0A562KMH6</accession>
<dbReference type="Gene3D" id="3.20.20.70">
    <property type="entry name" value="Aldolase class I"/>
    <property type="match status" value="1"/>
</dbReference>
<organism evidence="2 3">
    <name type="scientific">Sphingobium wenxiniae (strain DSM 21828 / CGMCC 1.7748 / JZ-1)</name>
    <dbReference type="NCBI Taxonomy" id="595605"/>
    <lineage>
        <taxon>Bacteria</taxon>
        <taxon>Pseudomonadati</taxon>
        <taxon>Pseudomonadota</taxon>
        <taxon>Alphaproteobacteria</taxon>
        <taxon>Sphingomonadales</taxon>
        <taxon>Sphingomonadaceae</taxon>
        <taxon>Sphingobium</taxon>
    </lineage>
</organism>
<dbReference type="InterPro" id="IPR013785">
    <property type="entry name" value="Aldolase_TIM"/>
</dbReference>
<dbReference type="RefSeq" id="WP_021246095.1">
    <property type="nucleotide sequence ID" value="NZ_JACIIY010000009.1"/>
</dbReference>
<proteinExistence type="predicted"/>
<feature type="domain" description="NADH:flavin oxidoreductase/NADH oxidase N-terminal" evidence="1">
    <location>
        <begin position="17"/>
        <end position="373"/>
    </location>
</feature>
<comment type="caution">
    <text evidence="2">The sequence shown here is derived from an EMBL/GenBank/DDBJ whole genome shotgun (WGS) entry which is preliminary data.</text>
</comment>
<dbReference type="PANTHER" id="PTHR22893:SF55">
    <property type="entry name" value="OXIDOREDUCTASE-RELATED"/>
    <property type="match status" value="1"/>
</dbReference>
<dbReference type="SUPFAM" id="SSF51395">
    <property type="entry name" value="FMN-linked oxidoreductases"/>
    <property type="match status" value="1"/>
</dbReference>
<dbReference type="GO" id="GO:0005829">
    <property type="term" value="C:cytosol"/>
    <property type="evidence" value="ECO:0007669"/>
    <property type="project" value="TreeGrafter"/>
</dbReference>
<evidence type="ECO:0000259" key="1">
    <source>
        <dbReference type="Pfam" id="PF00724"/>
    </source>
</evidence>
<dbReference type="GO" id="GO:0016491">
    <property type="term" value="F:oxidoreductase activity"/>
    <property type="evidence" value="ECO:0007669"/>
    <property type="project" value="InterPro"/>
</dbReference>
<dbReference type="AlphaFoldDB" id="A0A562KMH6"/>
<gene>
    <name evidence="2" type="ORF">IQ35_00505</name>
</gene>
<dbReference type="InterPro" id="IPR045247">
    <property type="entry name" value="Oye-like"/>
</dbReference>
<dbReference type="EMBL" id="VLKK01000002">
    <property type="protein sequence ID" value="TWH96574.1"/>
    <property type="molecule type" value="Genomic_DNA"/>
</dbReference>
<evidence type="ECO:0000313" key="3">
    <source>
        <dbReference type="Proteomes" id="UP000316624"/>
    </source>
</evidence>
<dbReference type="GO" id="GO:0010181">
    <property type="term" value="F:FMN binding"/>
    <property type="evidence" value="ECO:0007669"/>
    <property type="project" value="InterPro"/>
</dbReference>
<dbReference type="PANTHER" id="PTHR22893">
    <property type="entry name" value="NADH OXIDOREDUCTASE-RELATED"/>
    <property type="match status" value="1"/>
</dbReference>
<dbReference type="Pfam" id="PF00724">
    <property type="entry name" value="Oxidored_FMN"/>
    <property type="match status" value="1"/>
</dbReference>
<name>A0A562KMH6_SPHWJ</name>
<protein>
    <submittedName>
        <fullName evidence="2">2,4-dienoyl-CoA reductase-like NADH-dependent reductase (Old Yellow Enzyme family)</fullName>
    </submittedName>
</protein>
<reference evidence="2 3" key="1">
    <citation type="journal article" date="2015" name="Stand. Genomic Sci.">
        <title>Genomic Encyclopedia of Bacterial and Archaeal Type Strains, Phase III: the genomes of soil and plant-associated and newly described type strains.</title>
        <authorList>
            <person name="Whitman W.B."/>
            <person name="Woyke T."/>
            <person name="Klenk H.P."/>
            <person name="Zhou Y."/>
            <person name="Lilburn T.G."/>
            <person name="Beck B.J."/>
            <person name="De Vos P."/>
            <person name="Vandamme P."/>
            <person name="Eisen J.A."/>
            <person name="Garrity G."/>
            <person name="Hugenholtz P."/>
            <person name="Kyrpides N.C."/>
        </authorList>
    </citation>
    <scope>NUCLEOTIDE SEQUENCE [LARGE SCALE GENOMIC DNA]</scope>
    <source>
        <strain evidence="2 3">CGMCC 1.7748</strain>
    </source>
</reference>
<keyword evidence="3" id="KW-1185">Reference proteome</keyword>
<evidence type="ECO:0000313" key="2">
    <source>
        <dbReference type="EMBL" id="TWH96574.1"/>
    </source>
</evidence>